<feature type="active site" description="Charge relay system" evidence="1">
    <location>
        <position position="224"/>
    </location>
</feature>
<comment type="caution">
    <text evidence="4">The sequence shown here is derived from an EMBL/GenBank/DDBJ whole genome shotgun (WGS) entry which is preliminary data.</text>
</comment>
<feature type="binding site" evidence="2">
    <location>
        <position position="29"/>
    </location>
    <ligand>
        <name>substrate</name>
    </ligand>
</feature>
<dbReference type="InterPro" id="IPR029058">
    <property type="entry name" value="AB_hydrolase_fold"/>
</dbReference>
<dbReference type="EMBL" id="JAMBOL010000008">
    <property type="protein sequence ID" value="MCM3714557.1"/>
    <property type="molecule type" value="Genomic_DNA"/>
</dbReference>
<dbReference type="InterPro" id="IPR012354">
    <property type="entry name" value="Esterase_lipase"/>
</dbReference>
<evidence type="ECO:0000313" key="4">
    <source>
        <dbReference type="EMBL" id="MCM3714557.1"/>
    </source>
</evidence>
<dbReference type="GO" id="GO:0052689">
    <property type="term" value="F:carboxylic ester hydrolase activity"/>
    <property type="evidence" value="ECO:0007669"/>
    <property type="project" value="InterPro"/>
</dbReference>
<accession>A0A9X2DQI3</accession>
<keyword evidence="4" id="KW-0378">Hydrolase</keyword>
<dbReference type="PANTHER" id="PTHR11614">
    <property type="entry name" value="PHOSPHOLIPASE-RELATED"/>
    <property type="match status" value="1"/>
</dbReference>
<name>A0A9X2DQI3_9BACI</name>
<evidence type="ECO:0000259" key="3">
    <source>
        <dbReference type="Pfam" id="PF12146"/>
    </source>
</evidence>
<dbReference type="AlphaFoldDB" id="A0A9X2DQI3"/>
<proteinExistence type="predicted"/>
<sequence length="256" mass="28695">MKESYPVIEGAEAFYKKGNDIGILISHGFVGTPQSVAFLGEKLAEYGYTVYAPRLKGHGTHYKDLERATYQDWFSDIEAGYKYVKEQCSSVFVVGQSMGGTLALWLAEKYPEVKGLVLINAALRVPGYEYLRDVSAPAYVDEVNPDIKRQDVQEITYDKVPVAAIHQLQTLMNRTPAKLAQINTPVFCFKSTEDHVVPPASTDLILRAIGSEQKEVRTLTNSYHVASLDYDQERIAEETQQFIARNTRGLGYKRTG</sequence>
<dbReference type="RefSeq" id="WP_251223330.1">
    <property type="nucleotide sequence ID" value="NZ_JAMBOL010000008.1"/>
</dbReference>
<dbReference type="SUPFAM" id="SSF53474">
    <property type="entry name" value="alpha/beta-Hydrolases"/>
    <property type="match status" value="1"/>
</dbReference>
<evidence type="ECO:0000256" key="2">
    <source>
        <dbReference type="PIRSR" id="PIRSR017388-2"/>
    </source>
</evidence>
<feature type="binding site" evidence="2">
    <location>
        <position position="98"/>
    </location>
    <ligand>
        <name>substrate</name>
    </ligand>
</feature>
<evidence type="ECO:0000313" key="5">
    <source>
        <dbReference type="Proteomes" id="UP001139179"/>
    </source>
</evidence>
<dbReference type="InterPro" id="IPR022742">
    <property type="entry name" value="Hydrolase_4"/>
</dbReference>
<gene>
    <name evidence="4" type="ORF">M3202_10695</name>
</gene>
<feature type="active site" description="Nucleophile" evidence="1">
    <location>
        <position position="97"/>
    </location>
</feature>
<feature type="active site" description="Charge relay system" evidence="1">
    <location>
        <position position="194"/>
    </location>
</feature>
<dbReference type="PIRSF" id="PIRSF017388">
    <property type="entry name" value="Esterase_lipase"/>
    <property type="match status" value="1"/>
</dbReference>
<organism evidence="4 5">
    <name type="scientific">Halalkalibacter oceani</name>
    <dbReference type="NCBI Taxonomy" id="1653776"/>
    <lineage>
        <taxon>Bacteria</taxon>
        <taxon>Bacillati</taxon>
        <taxon>Bacillota</taxon>
        <taxon>Bacilli</taxon>
        <taxon>Bacillales</taxon>
        <taxon>Bacillaceae</taxon>
        <taxon>Halalkalibacter</taxon>
    </lineage>
</organism>
<dbReference type="Pfam" id="PF12146">
    <property type="entry name" value="Hydrolase_4"/>
    <property type="match status" value="1"/>
</dbReference>
<dbReference type="Gene3D" id="3.40.50.1820">
    <property type="entry name" value="alpha/beta hydrolase"/>
    <property type="match status" value="1"/>
</dbReference>
<evidence type="ECO:0000256" key="1">
    <source>
        <dbReference type="PIRSR" id="PIRSR017388-1"/>
    </source>
</evidence>
<dbReference type="InterPro" id="IPR051044">
    <property type="entry name" value="MAG_DAG_Lipase"/>
</dbReference>
<reference evidence="4" key="1">
    <citation type="submission" date="2022-05" db="EMBL/GenBank/DDBJ databases">
        <title>Comparative Genomics of Spacecraft Associated Microbes.</title>
        <authorList>
            <person name="Tran M.T."/>
            <person name="Wright A."/>
            <person name="Seuylemezian A."/>
            <person name="Eisen J."/>
            <person name="Coil D."/>
        </authorList>
    </citation>
    <scope>NUCLEOTIDE SEQUENCE</scope>
    <source>
        <strain evidence="4">214.1.1</strain>
    </source>
</reference>
<protein>
    <submittedName>
        <fullName evidence="4">Alpha/beta fold hydrolase</fullName>
    </submittedName>
</protein>
<dbReference type="Proteomes" id="UP001139179">
    <property type="component" value="Unassembled WGS sequence"/>
</dbReference>
<keyword evidence="5" id="KW-1185">Reference proteome</keyword>
<feature type="domain" description="Serine aminopeptidase S33" evidence="3">
    <location>
        <begin position="23"/>
        <end position="225"/>
    </location>
</feature>